<dbReference type="AlphaFoldDB" id="C8WT53"/>
<keyword evidence="2" id="KW-1185">Reference proteome</keyword>
<evidence type="ECO:0008006" key="3">
    <source>
        <dbReference type="Google" id="ProtNLM"/>
    </source>
</evidence>
<dbReference type="Proteomes" id="UP000001917">
    <property type="component" value="Chromosome"/>
</dbReference>
<evidence type="ECO:0000313" key="1">
    <source>
        <dbReference type="EMBL" id="ACV59568.1"/>
    </source>
</evidence>
<gene>
    <name evidence="1" type="ordered locus">Aaci_2564</name>
</gene>
<sequence>MATDEVEGLLARLEVLTYEVLARLTRGEVADLIELVAEQCHCVDKLAGCVSTEDAERLRKIVRNVTLQQQLVQQGLEISRSFLDRLYQKDRFQGWA</sequence>
<accession>C8WT53</accession>
<dbReference type="EMBL" id="CP001727">
    <property type="protein sequence ID" value="ACV59568.1"/>
    <property type="molecule type" value="Genomic_DNA"/>
</dbReference>
<evidence type="ECO:0000313" key="2">
    <source>
        <dbReference type="Proteomes" id="UP000001917"/>
    </source>
</evidence>
<name>C8WT53_ALIAD</name>
<proteinExistence type="predicted"/>
<dbReference type="HOGENOM" id="CLU_2420485_0_0_9"/>
<reference evidence="2" key="1">
    <citation type="submission" date="2009-09" db="EMBL/GenBank/DDBJ databases">
        <title>The complete chromosome of Alicyclobacillus acidocaldarius subsp. acidocaldarius DSM 446.</title>
        <authorList>
            <consortium name="US DOE Joint Genome Institute (JGI-PGF)"/>
            <person name="Lucas S."/>
            <person name="Copeland A."/>
            <person name="Lapidus A."/>
            <person name="Glavina del Rio T."/>
            <person name="Dalin E."/>
            <person name="Tice H."/>
            <person name="Bruce D."/>
            <person name="Goodwin L."/>
            <person name="Pitluck S."/>
            <person name="Kyrpides N."/>
            <person name="Mavromatis K."/>
            <person name="Ivanova N."/>
            <person name="Ovchinnikova G."/>
            <person name="Chertkov O."/>
            <person name="Sims D."/>
            <person name="Brettin T."/>
            <person name="Detter J.C."/>
            <person name="Han C."/>
            <person name="Larimer F."/>
            <person name="Land M."/>
            <person name="Hauser L."/>
            <person name="Markowitz V."/>
            <person name="Cheng J.-F."/>
            <person name="Hugenholtz P."/>
            <person name="Woyke T."/>
            <person name="Wu D."/>
            <person name="Pukall R."/>
            <person name="Klenk H.-P."/>
            <person name="Eisen J.A."/>
        </authorList>
    </citation>
    <scope>NUCLEOTIDE SEQUENCE [LARGE SCALE GENOMIC DNA]</scope>
    <source>
        <strain evidence="2">ATCC 27009 / DSM 446 / BCRC 14685 / JCM 5260 / KCTC 1825 / NBRC 15652 / NCIMB 11725 / NRRL B-14509 / 104-IA</strain>
    </source>
</reference>
<dbReference type="KEGG" id="aac:Aaci_2564"/>
<protein>
    <recommendedName>
        <fullName evidence="3">Flagellar protein FliT</fullName>
    </recommendedName>
</protein>
<dbReference type="RefSeq" id="WP_012811807.1">
    <property type="nucleotide sequence ID" value="NC_013205.1"/>
</dbReference>
<organism evidence="1 2">
    <name type="scientific">Alicyclobacillus acidocaldarius subsp. acidocaldarius (strain ATCC 27009 / DSM 446 / BCRC 14685 / JCM 5260 / KCTC 1825 / NBRC 15652 / NCIMB 11725 / NRRL B-14509 / 104-IA)</name>
    <name type="common">Bacillus acidocaldarius</name>
    <dbReference type="NCBI Taxonomy" id="521098"/>
    <lineage>
        <taxon>Bacteria</taxon>
        <taxon>Bacillati</taxon>
        <taxon>Bacillota</taxon>
        <taxon>Bacilli</taxon>
        <taxon>Bacillales</taxon>
        <taxon>Alicyclobacillaceae</taxon>
        <taxon>Alicyclobacillus</taxon>
    </lineage>
</organism>
<reference evidence="1 2" key="2">
    <citation type="journal article" date="2010" name="Stand. Genomic Sci.">
        <title>Complete genome sequence of Alicyclobacillus acidocaldarius type strain (104-IA).</title>
        <authorList>
            <person name="Mavromatis K."/>
            <person name="Sikorski J."/>
            <person name="Lapidus A."/>
            <person name="Glavina Del Rio T."/>
            <person name="Copeland A."/>
            <person name="Tice H."/>
            <person name="Cheng J.F."/>
            <person name="Lucas S."/>
            <person name="Chen F."/>
            <person name="Nolan M."/>
            <person name="Bruce D."/>
            <person name="Goodwin L."/>
            <person name="Pitluck S."/>
            <person name="Ivanova N."/>
            <person name="Ovchinnikova G."/>
            <person name="Pati A."/>
            <person name="Chen A."/>
            <person name="Palaniappan K."/>
            <person name="Land M."/>
            <person name="Hauser L."/>
            <person name="Chang Y.J."/>
            <person name="Jeffries C.D."/>
            <person name="Chain P."/>
            <person name="Meincke L."/>
            <person name="Sims D."/>
            <person name="Chertkov O."/>
            <person name="Han C."/>
            <person name="Brettin T."/>
            <person name="Detter J.C."/>
            <person name="Wahrenburg C."/>
            <person name="Rohde M."/>
            <person name="Pukall R."/>
            <person name="Goker M."/>
            <person name="Bristow J."/>
            <person name="Eisen J.A."/>
            <person name="Markowitz V."/>
            <person name="Hugenholtz P."/>
            <person name="Klenk H.P."/>
            <person name="Kyrpides N.C."/>
        </authorList>
    </citation>
    <scope>NUCLEOTIDE SEQUENCE [LARGE SCALE GENOMIC DNA]</scope>
    <source>
        <strain evidence="2">ATCC 27009 / DSM 446 / BCRC 14685 / JCM 5260 / KCTC 1825 / NBRC 15652 / NCIMB 11725 / NRRL B-14509 / 104-IA</strain>
    </source>
</reference>
<dbReference type="STRING" id="521098.Aaci_2564"/>